<feature type="transmembrane region" description="Helical" evidence="7">
    <location>
        <begin position="62"/>
        <end position="82"/>
    </location>
</feature>
<evidence type="ECO:0000256" key="1">
    <source>
        <dbReference type="ARBA" id="ARBA00004370"/>
    </source>
</evidence>
<dbReference type="AlphaFoldDB" id="A0A8T2Y5E2"/>
<keyword evidence="5 7" id="KW-1133">Transmembrane helix</keyword>
<evidence type="ECO:0000313" key="8">
    <source>
        <dbReference type="EMBL" id="KAH8500363.1"/>
    </source>
</evidence>
<evidence type="ECO:0000256" key="5">
    <source>
        <dbReference type="ARBA" id="ARBA00022989"/>
    </source>
</evidence>
<feature type="transmembrane region" description="Helical" evidence="7">
    <location>
        <begin position="94"/>
        <end position="115"/>
    </location>
</feature>
<gene>
    <name evidence="8" type="ORF">H0E87_015574</name>
</gene>
<dbReference type="GO" id="GO:0015144">
    <property type="term" value="F:carbohydrate transmembrane transporter activity"/>
    <property type="evidence" value="ECO:0007669"/>
    <property type="project" value="InterPro"/>
</dbReference>
<evidence type="ECO:0000256" key="6">
    <source>
        <dbReference type="ARBA" id="ARBA00023136"/>
    </source>
</evidence>
<dbReference type="GO" id="GO:0016020">
    <property type="term" value="C:membrane"/>
    <property type="evidence" value="ECO:0007669"/>
    <property type="project" value="UniProtKB-SubCell"/>
</dbReference>
<evidence type="ECO:0000256" key="4">
    <source>
        <dbReference type="ARBA" id="ARBA00022692"/>
    </source>
</evidence>
<feature type="transmembrane region" description="Helical" evidence="7">
    <location>
        <begin position="31"/>
        <end position="50"/>
    </location>
</feature>
<keyword evidence="9" id="KW-1185">Reference proteome</keyword>
<dbReference type="Proteomes" id="UP000807159">
    <property type="component" value="Chromosome 8"/>
</dbReference>
<dbReference type="PANTHER" id="PTHR23500:SF371">
    <property type="entry name" value="OS07G0206600 PROTEIN"/>
    <property type="match status" value="1"/>
</dbReference>
<keyword evidence="3" id="KW-0813">Transport</keyword>
<sequence>MDDFVIEFFSAVRERKLPAKENNHCKYDDQYLQLFTSSLYLAAFVSSFGASKPCPKRQSSVGAVNILFQFFVAVGIFFANLVNYGTSKMHPNGWRVFLGLAGVPAFVLFIGSIVITETPTSLIECGNETARKSTLRKIRGVDHVNAEFEQFKAASEIARQVRHPYKKTMKCSSMPTLVIGIQLQIFHQLTGIDAVMFYALGFKNDASLLSAVITGIVKVQAHWSQSLLRIRLRGGFCFFKPACRCS</sequence>
<reference evidence="8" key="1">
    <citation type="journal article" date="2021" name="J. Hered.">
        <title>Genome Assembly of Salicaceae Populus deltoides (Eastern Cottonwood) I-69 Based on Nanopore Sequencing and Hi-C Technologies.</title>
        <authorList>
            <person name="Bai S."/>
            <person name="Wu H."/>
            <person name="Zhang J."/>
            <person name="Pan Z."/>
            <person name="Zhao W."/>
            <person name="Li Z."/>
            <person name="Tong C."/>
        </authorList>
    </citation>
    <scope>NUCLEOTIDE SEQUENCE</scope>
    <source>
        <tissue evidence="8">Leaf</tissue>
    </source>
</reference>
<comment type="caution">
    <text evidence="8">The sequence shown here is derived from an EMBL/GenBank/DDBJ whole genome shotgun (WGS) entry which is preliminary data.</text>
</comment>
<keyword evidence="6 7" id="KW-0472">Membrane</keyword>
<proteinExistence type="inferred from homology"/>
<dbReference type="PANTHER" id="PTHR23500">
    <property type="entry name" value="SOLUTE CARRIER FAMILY 2, FACILITATED GLUCOSE TRANSPORTER"/>
    <property type="match status" value="1"/>
</dbReference>
<evidence type="ECO:0000256" key="2">
    <source>
        <dbReference type="ARBA" id="ARBA00010992"/>
    </source>
</evidence>
<dbReference type="Pfam" id="PF00083">
    <property type="entry name" value="Sugar_tr"/>
    <property type="match status" value="1"/>
</dbReference>
<dbReference type="InterPro" id="IPR036259">
    <property type="entry name" value="MFS_trans_sf"/>
</dbReference>
<dbReference type="EMBL" id="JACEGQ020000008">
    <property type="protein sequence ID" value="KAH8500363.1"/>
    <property type="molecule type" value="Genomic_DNA"/>
</dbReference>
<keyword evidence="4 7" id="KW-0812">Transmembrane</keyword>
<dbReference type="InterPro" id="IPR005828">
    <property type="entry name" value="MFS_sugar_transport-like"/>
</dbReference>
<accession>A0A8T2Y5E2</accession>
<comment type="subcellular location">
    <subcellularLocation>
        <location evidence="1">Membrane</location>
    </subcellularLocation>
</comment>
<organism evidence="8 9">
    <name type="scientific">Populus deltoides</name>
    <name type="common">Eastern poplar</name>
    <name type="synonym">Eastern cottonwood</name>
    <dbReference type="NCBI Taxonomy" id="3696"/>
    <lineage>
        <taxon>Eukaryota</taxon>
        <taxon>Viridiplantae</taxon>
        <taxon>Streptophyta</taxon>
        <taxon>Embryophyta</taxon>
        <taxon>Tracheophyta</taxon>
        <taxon>Spermatophyta</taxon>
        <taxon>Magnoliopsida</taxon>
        <taxon>eudicotyledons</taxon>
        <taxon>Gunneridae</taxon>
        <taxon>Pentapetalae</taxon>
        <taxon>rosids</taxon>
        <taxon>fabids</taxon>
        <taxon>Malpighiales</taxon>
        <taxon>Salicaceae</taxon>
        <taxon>Saliceae</taxon>
        <taxon>Populus</taxon>
    </lineage>
</organism>
<dbReference type="SUPFAM" id="SSF103473">
    <property type="entry name" value="MFS general substrate transporter"/>
    <property type="match status" value="1"/>
</dbReference>
<dbReference type="Gene3D" id="1.20.1250.20">
    <property type="entry name" value="MFS general substrate transporter like domains"/>
    <property type="match status" value="1"/>
</dbReference>
<name>A0A8T2Y5E2_POPDE</name>
<evidence type="ECO:0000313" key="9">
    <source>
        <dbReference type="Proteomes" id="UP000807159"/>
    </source>
</evidence>
<protein>
    <submittedName>
        <fullName evidence="8">Uncharacterized protein</fullName>
    </submittedName>
</protein>
<dbReference type="InterPro" id="IPR045262">
    <property type="entry name" value="STP/PLT_plant"/>
</dbReference>
<comment type="similarity">
    <text evidence="2">Belongs to the major facilitator superfamily. Sugar transporter (TC 2.A.1.1) family.</text>
</comment>
<evidence type="ECO:0000256" key="7">
    <source>
        <dbReference type="SAM" id="Phobius"/>
    </source>
</evidence>
<evidence type="ECO:0000256" key="3">
    <source>
        <dbReference type="ARBA" id="ARBA00022448"/>
    </source>
</evidence>